<name>A0A1H9BAZ3_9BACT</name>
<protein>
    <submittedName>
        <fullName evidence="3">Uncharacterized protein</fullName>
    </submittedName>
</protein>
<dbReference type="AlphaFoldDB" id="A0A1H9BAZ3"/>
<feature type="signal peptide" evidence="2">
    <location>
        <begin position="1"/>
        <end position="20"/>
    </location>
</feature>
<dbReference type="EMBL" id="FOFB01000003">
    <property type="protein sequence ID" value="SEP86039.1"/>
    <property type="molecule type" value="Genomic_DNA"/>
</dbReference>
<dbReference type="RefSeq" id="WP_090165482.1">
    <property type="nucleotide sequence ID" value="NZ_FOFB01000003.1"/>
</dbReference>
<organism evidence="3 4">
    <name type="scientific">Neolewinella agarilytica</name>
    <dbReference type="NCBI Taxonomy" id="478744"/>
    <lineage>
        <taxon>Bacteria</taxon>
        <taxon>Pseudomonadati</taxon>
        <taxon>Bacteroidota</taxon>
        <taxon>Saprospiria</taxon>
        <taxon>Saprospirales</taxon>
        <taxon>Lewinellaceae</taxon>
        <taxon>Neolewinella</taxon>
    </lineage>
</organism>
<gene>
    <name evidence="3" type="ORF">SAMN05444359_10350</name>
</gene>
<keyword evidence="4" id="KW-1185">Reference proteome</keyword>
<feature type="compositionally biased region" description="Pro residues" evidence="1">
    <location>
        <begin position="116"/>
        <end position="130"/>
    </location>
</feature>
<reference evidence="4" key="1">
    <citation type="submission" date="2016-10" db="EMBL/GenBank/DDBJ databases">
        <authorList>
            <person name="Varghese N."/>
            <person name="Submissions S."/>
        </authorList>
    </citation>
    <scope>NUCLEOTIDE SEQUENCE [LARGE SCALE GENOMIC DNA]</scope>
    <source>
        <strain evidence="4">DSM 24740</strain>
    </source>
</reference>
<dbReference type="InParanoid" id="A0A1H9BAZ3"/>
<accession>A0A1H9BAZ3</accession>
<evidence type="ECO:0000256" key="2">
    <source>
        <dbReference type="SAM" id="SignalP"/>
    </source>
</evidence>
<feature type="chain" id="PRO_5011760841" evidence="2">
    <location>
        <begin position="21"/>
        <end position="130"/>
    </location>
</feature>
<evidence type="ECO:0000313" key="3">
    <source>
        <dbReference type="EMBL" id="SEP86039.1"/>
    </source>
</evidence>
<evidence type="ECO:0000256" key="1">
    <source>
        <dbReference type="SAM" id="MobiDB-lite"/>
    </source>
</evidence>
<evidence type="ECO:0000313" key="4">
    <source>
        <dbReference type="Proteomes" id="UP000199021"/>
    </source>
</evidence>
<feature type="region of interest" description="Disordered" evidence="1">
    <location>
        <begin position="109"/>
        <end position="130"/>
    </location>
</feature>
<sequence length="130" mass="14003">MKYFLSLLMLVVAMSLTAQNSHQSMTETCDQEGYSLKMKVSKNKADQLQRTYNALTGQPADRKISGVATHEGPSGTMIELNTRKNSLLISYTGTDEEALKVAKALGASARKSFGTPPLPPPPPPPPGINK</sequence>
<keyword evidence="2" id="KW-0732">Signal</keyword>
<dbReference type="Proteomes" id="UP000199021">
    <property type="component" value="Unassembled WGS sequence"/>
</dbReference>
<dbReference type="STRING" id="478744.SAMN05444359_10350"/>
<dbReference type="OrthoDB" id="9998061at2"/>
<proteinExistence type="predicted"/>